<proteinExistence type="predicted"/>
<sequence length="75" mass="8365">MGNFRGNAAVVSRLRADLLIETWTRRAVRRRAGRFVGFRPINYELKGLNRRPHAAIAAGGLGRSLTNGINERTFA</sequence>
<gene>
    <name evidence="1" type="ORF">IPOD504_LOCUS16829</name>
</gene>
<reference evidence="1" key="1">
    <citation type="submission" date="2022-03" db="EMBL/GenBank/DDBJ databases">
        <authorList>
            <person name="Martin H S."/>
        </authorList>
    </citation>
    <scope>NUCLEOTIDE SEQUENCE</scope>
</reference>
<protein>
    <submittedName>
        <fullName evidence="1">Uncharacterized protein</fullName>
    </submittedName>
</protein>
<dbReference type="EMBL" id="OW152820">
    <property type="protein sequence ID" value="CAH2075476.1"/>
    <property type="molecule type" value="Genomic_DNA"/>
</dbReference>
<dbReference type="Proteomes" id="UP000837857">
    <property type="component" value="Chromosome 8"/>
</dbReference>
<evidence type="ECO:0000313" key="1">
    <source>
        <dbReference type="EMBL" id="CAH2075476.1"/>
    </source>
</evidence>
<organism evidence="1 2">
    <name type="scientific">Iphiclides podalirius</name>
    <name type="common">scarce swallowtail</name>
    <dbReference type="NCBI Taxonomy" id="110791"/>
    <lineage>
        <taxon>Eukaryota</taxon>
        <taxon>Metazoa</taxon>
        <taxon>Ecdysozoa</taxon>
        <taxon>Arthropoda</taxon>
        <taxon>Hexapoda</taxon>
        <taxon>Insecta</taxon>
        <taxon>Pterygota</taxon>
        <taxon>Neoptera</taxon>
        <taxon>Endopterygota</taxon>
        <taxon>Lepidoptera</taxon>
        <taxon>Glossata</taxon>
        <taxon>Ditrysia</taxon>
        <taxon>Papilionoidea</taxon>
        <taxon>Papilionidae</taxon>
        <taxon>Papilioninae</taxon>
        <taxon>Iphiclides</taxon>
    </lineage>
</organism>
<evidence type="ECO:0000313" key="2">
    <source>
        <dbReference type="Proteomes" id="UP000837857"/>
    </source>
</evidence>
<keyword evidence="2" id="KW-1185">Reference proteome</keyword>
<accession>A0ABN8J7L1</accession>
<name>A0ABN8J7L1_9NEOP</name>
<feature type="non-terminal residue" evidence="1">
    <location>
        <position position="75"/>
    </location>
</feature>